<dbReference type="Pfam" id="PF02482">
    <property type="entry name" value="Ribosomal_S30AE"/>
    <property type="match status" value="1"/>
</dbReference>
<gene>
    <name evidence="1" type="ORF">VIS_S18BRA80004</name>
</gene>
<dbReference type="AlphaFoldDB" id="H6RF65"/>
<keyword evidence="1" id="KW-0689">Ribosomal protein</keyword>
<dbReference type="Gene3D" id="3.30.160.100">
    <property type="entry name" value="Ribosome hibernation promotion factor-like"/>
    <property type="match status" value="1"/>
</dbReference>
<dbReference type="CDD" id="cd00552">
    <property type="entry name" value="RaiA"/>
    <property type="match status" value="1"/>
</dbReference>
<accession>H6RF65</accession>
<evidence type="ECO:0000313" key="1">
    <source>
        <dbReference type="EMBL" id="CCF99676.1"/>
    </source>
</evidence>
<organism evidence="1">
    <name type="scientific">uncultured Flavobacteriia bacterium</name>
    <dbReference type="NCBI Taxonomy" id="212695"/>
    <lineage>
        <taxon>Bacteria</taxon>
        <taxon>Pseudomonadati</taxon>
        <taxon>Bacteroidota</taxon>
        <taxon>Flavobacteriia</taxon>
        <taxon>environmental samples</taxon>
    </lineage>
</organism>
<dbReference type="SUPFAM" id="SSF69754">
    <property type="entry name" value="Ribosome binding protein Y (YfiA homologue)"/>
    <property type="match status" value="1"/>
</dbReference>
<dbReference type="InterPro" id="IPR003489">
    <property type="entry name" value="RHF/RaiA"/>
</dbReference>
<reference evidence="1" key="1">
    <citation type="journal article" date="2012" name="Environ. Microbiol.">
        <title>Genomic content of uncultured Bacteroidetes from contrasting oceanic provinces in the North Atlantic Ocean.</title>
        <authorList>
            <person name="Gomez-Pereira P.R."/>
            <person name="Schuler M."/>
            <person name="Fuchs B.M."/>
            <person name="Bennke C."/>
            <person name="Teeling H."/>
            <person name="Waldmann J."/>
            <person name="Richter M."/>
            <person name="Barbe V."/>
            <person name="Bataille E."/>
            <person name="Glockner F.O."/>
            <person name="Amann R."/>
        </authorList>
    </citation>
    <scope>NUCLEOTIDE SEQUENCE</scope>
</reference>
<protein>
    <submittedName>
        <fullName evidence="1">Ribosomal protein S30Ae/sigma 54 modulation protein family protein</fullName>
    </submittedName>
</protein>
<dbReference type="InterPro" id="IPR036567">
    <property type="entry name" value="RHF-like"/>
</dbReference>
<reference evidence="1" key="2">
    <citation type="submission" date="2012-02" db="EMBL/GenBank/DDBJ databases">
        <authorList>
            <person name="Genoscope - CEA"/>
        </authorList>
    </citation>
    <scope>NUCLEOTIDE SEQUENCE</scope>
</reference>
<dbReference type="GO" id="GO:0005840">
    <property type="term" value="C:ribosome"/>
    <property type="evidence" value="ECO:0007669"/>
    <property type="project" value="UniProtKB-KW"/>
</dbReference>
<sequence>MQLTIQAINFSVKSKLKRFISKRIDKYQHYYGKILATDLYMKLEKSARSRGKQVEIKVKIPGDILMVKKKSNTFEEAIDAASKAVERLLIRYKEKQLRSYQNGI</sequence>
<keyword evidence="1" id="KW-0687">Ribonucleoprotein</keyword>
<dbReference type="EMBL" id="FO117587">
    <property type="protein sequence ID" value="CCF99676.1"/>
    <property type="molecule type" value="Genomic_DNA"/>
</dbReference>
<name>H6RF65_9BACT</name>
<proteinExistence type="predicted"/>
<dbReference type="NCBIfam" id="TIGR00741">
    <property type="entry name" value="yfiA"/>
    <property type="match status" value="1"/>
</dbReference>